<dbReference type="Proteomes" id="UP000638043">
    <property type="component" value="Unassembled WGS sequence"/>
</dbReference>
<dbReference type="InterPro" id="IPR028082">
    <property type="entry name" value="Peripla_BP_I"/>
</dbReference>
<keyword evidence="1" id="KW-0805">Transcription regulation</keyword>
<dbReference type="Gene3D" id="1.10.260.40">
    <property type="entry name" value="lambda repressor-like DNA-binding domains"/>
    <property type="match status" value="1"/>
</dbReference>
<name>A0ABQ2N312_9MICO</name>
<dbReference type="InterPro" id="IPR046335">
    <property type="entry name" value="LacI/GalR-like_sensor"/>
</dbReference>
<feature type="domain" description="HTH lacI-type" evidence="4">
    <location>
        <begin position="3"/>
        <end position="58"/>
    </location>
</feature>
<evidence type="ECO:0000313" key="5">
    <source>
        <dbReference type="EMBL" id="GGO64837.1"/>
    </source>
</evidence>
<keyword evidence="6" id="KW-1185">Reference proteome</keyword>
<evidence type="ECO:0000256" key="1">
    <source>
        <dbReference type="ARBA" id="ARBA00023015"/>
    </source>
</evidence>
<proteinExistence type="predicted"/>
<dbReference type="SMART" id="SM00354">
    <property type="entry name" value="HTH_LACI"/>
    <property type="match status" value="1"/>
</dbReference>
<keyword evidence="2" id="KW-0238">DNA-binding</keyword>
<dbReference type="EMBL" id="BMMQ01000006">
    <property type="protein sequence ID" value="GGO64837.1"/>
    <property type="molecule type" value="Genomic_DNA"/>
</dbReference>
<dbReference type="PANTHER" id="PTHR30146">
    <property type="entry name" value="LACI-RELATED TRANSCRIPTIONAL REPRESSOR"/>
    <property type="match status" value="1"/>
</dbReference>
<evidence type="ECO:0000256" key="3">
    <source>
        <dbReference type="ARBA" id="ARBA00023163"/>
    </source>
</evidence>
<organism evidence="5 6">
    <name type="scientific">Microbacterium nanhaiense</name>
    <dbReference type="NCBI Taxonomy" id="1301026"/>
    <lineage>
        <taxon>Bacteria</taxon>
        <taxon>Bacillati</taxon>
        <taxon>Actinomycetota</taxon>
        <taxon>Actinomycetes</taxon>
        <taxon>Micrococcales</taxon>
        <taxon>Microbacteriaceae</taxon>
        <taxon>Microbacterium</taxon>
    </lineage>
</organism>
<sequence>MTVTRADVAAAAGVSSAVVSYVVNDGPRPVSPETRARVLTAIDELGYRPNRIASALRRGRSRMVGLVTESPTNPYVAELAESFGASFMERDLTLVMGFSNNSPDREAAFIRSLVDHRVDGIITATGNLRPEILESLDGVPLVAVDRVPAHEHRLAGSVALDNAHAAHLAVDHLLEHGHTIVACVGGPWQAPLTEERVAGWASAIAQSGAAVDQSLIERAEFSVQGGYAAAMALLGPMPRRHGNSAPPTALFVSSDVQAIGVLQACSELGIRVPGDLAIVSIDGTDMALRTSPTLTSVRQPLAEITDLAVDILNDAVVHAGHASRHEVLRGNLVIGRSCGCGLAR</sequence>
<dbReference type="SUPFAM" id="SSF53822">
    <property type="entry name" value="Periplasmic binding protein-like I"/>
    <property type="match status" value="1"/>
</dbReference>
<dbReference type="CDD" id="cd06267">
    <property type="entry name" value="PBP1_LacI_sugar_binding-like"/>
    <property type="match status" value="1"/>
</dbReference>
<evidence type="ECO:0000256" key="2">
    <source>
        <dbReference type="ARBA" id="ARBA00023125"/>
    </source>
</evidence>
<dbReference type="PROSITE" id="PS50932">
    <property type="entry name" value="HTH_LACI_2"/>
    <property type="match status" value="1"/>
</dbReference>
<reference evidence="6" key="1">
    <citation type="journal article" date="2019" name="Int. J. Syst. Evol. Microbiol.">
        <title>The Global Catalogue of Microorganisms (GCM) 10K type strain sequencing project: providing services to taxonomists for standard genome sequencing and annotation.</title>
        <authorList>
            <consortium name="The Broad Institute Genomics Platform"/>
            <consortium name="The Broad Institute Genome Sequencing Center for Infectious Disease"/>
            <person name="Wu L."/>
            <person name="Ma J."/>
        </authorList>
    </citation>
    <scope>NUCLEOTIDE SEQUENCE [LARGE SCALE GENOMIC DNA]</scope>
    <source>
        <strain evidence="6">CGMCC 4.7181</strain>
    </source>
</reference>
<evidence type="ECO:0000313" key="6">
    <source>
        <dbReference type="Proteomes" id="UP000638043"/>
    </source>
</evidence>
<dbReference type="CDD" id="cd01392">
    <property type="entry name" value="HTH_LacI"/>
    <property type="match status" value="1"/>
</dbReference>
<dbReference type="Pfam" id="PF00356">
    <property type="entry name" value="LacI"/>
    <property type="match status" value="1"/>
</dbReference>
<comment type="caution">
    <text evidence="5">The sequence shown here is derived from an EMBL/GenBank/DDBJ whole genome shotgun (WGS) entry which is preliminary data.</text>
</comment>
<dbReference type="InterPro" id="IPR000843">
    <property type="entry name" value="HTH_LacI"/>
</dbReference>
<dbReference type="InterPro" id="IPR010982">
    <property type="entry name" value="Lambda_DNA-bd_dom_sf"/>
</dbReference>
<accession>A0ABQ2N312</accession>
<protein>
    <submittedName>
        <fullName evidence="5">LacI family transcriptional regulator</fullName>
    </submittedName>
</protein>
<dbReference type="Gene3D" id="3.40.50.2300">
    <property type="match status" value="2"/>
</dbReference>
<evidence type="ECO:0000259" key="4">
    <source>
        <dbReference type="PROSITE" id="PS50932"/>
    </source>
</evidence>
<gene>
    <name evidence="5" type="ORF">GCM10010910_20630</name>
</gene>
<dbReference type="PANTHER" id="PTHR30146:SF109">
    <property type="entry name" value="HTH-TYPE TRANSCRIPTIONAL REGULATOR GALS"/>
    <property type="match status" value="1"/>
</dbReference>
<keyword evidence="3" id="KW-0804">Transcription</keyword>
<dbReference type="Pfam" id="PF13377">
    <property type="entry name" value="Peripla_BP_3"/>
    <property type="match status" value="1"/>
</dbReference>
<dbReference type="SUPFAM" id="SSF47413">
    <property type="entry name" value="lambda repressor-like DNA-binding domains"/>
    <property type="match status" value="1"/>
</dbReference>